<evidence type="ECO:0000313" key="3">
    <source>
        <dbReference type="EMBL" id="SMO89656.1"/>
    </source>
</evidence>
<reference evidence="3 4" key="1">
    <citation type="submission" date="2017-05" db="EMBL/GenBank/DDBJ databases">
        <authorList>
            <person name="Varghese N."/>
            <person name="Submissions S."/>
        </authorList>
    </citation>
    <scope>NUCLEOTIDE SEQUENCE [LARGE SCALE GENOMIC DNA]</scope>
    <source>
        <strain evidence="3 4">DSM 45139</strain>
    </source>
</reference>
<keyword evidence="4" id="KW-1185">Reference proteome</keyword>
<proteinExistence type="predicted"/>
<evidence type="ECO:0000256" key="1">
    <source>
        <dbReference type="SAM" id="MobiDB-lite"/>
    </source>
</evidence>
<evidence type="ECO:0000256" key="2">
    <source>
        <dbReference type="SAM" id="Phobius"/>
    </source>
</evidence>
<name>A0ABY1N5I5_9ACTN</name>
<dbReference type="EMBL" id="FXTG01000012">
    <property type="protein sequence ID" value="SMO89656.1"/>
    <property type="molecule type" value="Genomic_DNA"/>
</dbReference>
<dbReference type="Proteomes" id="UP000315460">
    <property type="component" value="Unassembled WGS sequence"/>
</dbReference>
<dbReference type="InterPro" id="IPR025445">
    <property type="entry name" value="DUF4191"/>
</dbReference>
<feature type="transmembrane region" description="Helical" evidence="2">
    <location>
        <begin position="72"/>
        <end position="90"/>
    </location>
</feature>
<dbReference type="Pfam" id="PF13829">
    <property type="entry name" value="DUF4191"/>
    <property type="match status" value="1"/>
</dbReference>
<evidence type="ECO:0008006" key="5">
    <source>
        <dbReference type="Google" id="ProtNLM"/>
    </source>
</evidence>
<keyword evidence="2" id="KW-0472">Membrane</keyword>
<protein>
    <recommendedName>
        <fullName evidence="5">DUF4191 domain-containing protein</fullName>
    </recommendedName>
</protein>
<feature type="transmembrane region" description="Helical" evidence="2">
    <location>
        <begin position="44"/>
        <end position="66"/>
    </location>
</feature>
<keyword evidence="2" id="KW-1133">Transmembrane helix</keyword>
<evidence type="ECO:0000313" key="4">
    <source>
        <dbReference type="Proteomes" id="UP000315460"/>
    </source>
</evidence>
<accession>A0ABY1N5I5</accession>
<feature type="region of interest" description="Disordered" evidence="1">
    <location>
        <begin position="224"/>
        <end position="253"/>
    </location>
</feature>
<organism evidence="3 4">
    <name type="scientific">Dietzia kunjamensis subsp. schimae</name>
    <dbReference type="NCBI Taxonomy" id="498198"/>
    <lineage>
        <taxon>Bacteria</taxon>
        <taxon>Bacillati</taxon>
        <taxon>Actinomycetota</taxon>
        <taxon>Actinomycetes</taxon>
        <taxon>Mycobacteriales</taxon>
        <taxon>Dietziaceae</taxon>
        <taxon>Dietzia</taxon>
    </lineage>
</organism>
<keyword evidence="2" id="KW-0812">Transmembrane</keyword>
<comment type="caution">
    <text evidence="3">The sequence shown here is derived from an EMBL/GenBank/DDBJ whole genome shotgun (WGS) entry which is preliminary data.</text>
</comment>
<gene>
    <name evidence="3" type="ORF">SAMN06265174_11216</name>
</gene>
<feature type="region of interest" description="Disordered" evidence="1">
    <location>
        <begin position="1"/>
        <end position="27"/>
    </location>
</feature>
<sequence length="253" mass="28207">MTMAKSELTKADKKAARAARRQAGKEQRGQMWQALKIQSKQDKLLWPLMIGAVVLSTVVFFLLGMLWGGEWWMLPLGVLTGLMLAMVIFSRRVQNTVYSKAEGQPGAAAWALDQLRSGWRVNQAVAATTSFDAVHRVVGRCGIVIVGEGEPRRLKPLMAQEKKKVARVVGDTPIYELIVGEEQDATPEQVPLRKLNRRLTRYPMNISRAKVDALDTRLRALSTKTGIQNQMPKGPVPQGAKVRNIQRSARRRG</sequence>